<accession>A0AAV3P1M4</accession>
<feature type="region of interest" description="SAW" evidence="3">
    <location>
        <begin position="481"/>
        <end position="557"/>
    </location>
</feature>
<reference evidence="4 5" key="1">
    <citation type="submission" date="2024-01" db="EMBL/GenBank/DDBJ databases">
        <title>The complete chloroplast genome sequence of Lithospermum erythrorhizon: insights into the phylogenetic relationship among Boraginaceae species and the maternal lineages of purple gromwells.</title>
        <authorList>
            <person name="Okada T."/>
            <person name="Watanabe K."/>
        </authorList>
    </citation>
    <scope>NUCLEOTIDE SEQUENCE [LARGE SCALE GENOMIC DNA]</scope>
</reference>
<comment type="caution">
    <text evidence="4">The sequence shown here is derived from an EMBL/GenBank/DDBJ whole genome shotgun (WGS) entry which is preliminary data.</text>
</comment>
<evidence type="ECO:0000313" key="4">
    <source>
        <dbReference type="EMBL" id="GAA0145509.1"/>
    </source>
</evidence>
<dbReference type="Pfam" id="PF03514">
    <property type="entry name" value="GRAS"/>
    <property type="match status" value="1"/>
</dbReference>
<keyword evidence="2" id="KW-0804">Transcription</keyword>
<keyword evidence="5" id="KW-1185">Reference proteome</keyword>
<keyword evidence="1" id="KW-0805">Transcription regulation</keyword>
<dbReference type="InterPro" id="IPR005202">
    <property type="entry name" value="TF_GRAS"/>
</dbReference>
<evidence type="ECO:0008006" key="6">
    <source>
        <dbReference type="Google" id="ProtNLM"/>
    </source>
</evidence>
<proteinExistence type="inferred from homology"/>
<organism evidence="4 5">
    <name type="scientific">Lithospermum erythrorhizon</name>
    <name type="common">Purple gromwell</name>
    <name type="synonym">Lithospermum officinale var. erythrorhizon</name>
    <dbReference type="NCBI Taxonomy" id="34254"/>
    <lineage>
        <taxon>Eukaryota</taxon>
        <taxon>Viridiplantae</taxon>
        <taxon>Streptophyta</taxon>
        <taxon>Embryophyta</taxon>
        <taxon>Tracheophyta</taxon>
        <taxon>Spermatophyta</taxon>
        <taxon>Magnoliopsida</taxon>
        <taxon>eudicotyledons</taxon>
        <taxon>Gunneridae</taxon>
        <taxon>Pentapetalae</taxon>
        <taxon>asterids</taxon>
        <taxon>lamiids</taxon>
        <taxon>Boraginales</taxon>
        <taxon>Boraginaceae</taxon>
        <taxon>Boraginoideae</taxon>
        <taxon>Lithospermeae</taxon>
        <taxon>Lithospermum</taxon>
    </lineage>
</organism>
<sequence>MENSMFSSQKSNESFDVIAWLRDFGEVNSSQENKHNFGMEEFESFYSSLCLSSNGQNIRQNEPDNVICQPMDTMNQGCYVQELSTTSSDPTMDSIDQWCYGPELGTTSIDPMKIFYSNQCGTKKVSDVSLRRDVNSESIPIADVLRLAGERYLQFSTRRLDGLSMFIHPYGSAFSELSLQETKEVELMHTLFLAADEVASCQYDVASELIGRCRSKASFTGNPVERLVLYFAESLQDRINSGTGRISPTRMNEIIQHAKGLGLLGDQPEFIAMQKCLPFSQVILMVGIQEIVENVKSASKIHLIDLEIRGGVQWILLIQALSQRKDTKLEVKITAVVTANREKIEATAKRLLSYAGSLNLPLSFKLLFASDMSEIKKEHFRTKADETVVVYGSSVLRSMISRPNCLDNLMKVIRSLNPSLMVVAEIEANHNSQSFLHRFVESLFFYGAVFDCLDDCMDRDDQLRLTLEGTQFGQGIQNTIATEGEQRVTRNVKLDVWRAFFRRFWMEEVELCESSIYQGNLIRKQYARGDSCSIERNGKGIIVGWKGTPILSLSTWKFLRFNPC</sequence>
<evidence type="ECO:0000313" key="5">
    <source>
        <dbReference type="Proteomes" id="UP001454036"/>
    </source>
</evidence>
<dbReference type="PROSITE" id="PS50985">
    <property type="entry name" value="GRAS"/>
    <property type="match status" value="1"/>
</dbReference>
<dbReference type="PANTHER" id="PTHR31636">
    <property type="entry name" value="OSJNBA0084A10.13 PROTEIN-RELATED"/>
    <property type="match status" value="1"/>
</dbReference>
<protein>
    <recommendedName>
        <fullName evidence="6">DELLA protein RGL1</fullName>
    </recommendedName>
</protein>
<name>A0AAV3P1M4_LITER</name>
<dbReference type="AlphaFoldDB" id="A0AAV3P1M4"/>
<evidence type="ECO:0000256" key="3">
    <source>
        <dbReference type="PROSITE-ProRule" id="PRU01191"/>
    </source>
</evidence>
<evidence type="ECO:0000256" key="2">
    <source>
        <dbReference type="ARBA" id="ARBA00023163"/>
    </source>
</evidence>
<comment type="caution">
    <text evidence="3">Lacks conserved residue(s) required for the propagation of feature annotation.</text>
</comment>
<gene>
    <name evidence="4" type="ORF">LIER_05690</name>
</gene>
<evidence type="ECO:0000256" key="1">
    <source>
        <dbReference type="ARBA" id="ARBA00023015"/>
    </source>
</evidence>
<feature type="region of interest" description="Leucine repeat II (LRII)" evidence="3">
    <location>
        <begin position="346"/>
        <end position="378"/>
    </location>
</feature>
<comment type="similarity">
    <text evidence="3">Belongs to the GRAS family.</text>
</comment>
<dbReference type="Proteomes" id="UP001454036">
    <property type="component" value="Unassembled WGS sequence"/>
</dbReference>
<dbReference type="EMBL" id="BAABME010000791">
    <property type="protein sequence ID" value="GAA0145509.1"/>
    <property type="molecule type" value="Genomic_DNA"/>
</dbReference>